<dbReference type="Pfam" id="PF09992">
    <property type="entry name" value="NAGPA"/>
    <property type="match status" value="1"/>
</dbReference>
<accession>A0ABT6SA66</accession>
<feature type="domain" description="SPOR" evidence="3">
    <location>
        <begin position="94"/>
        <end position="159"/>
    </location>
</feature>
<dbReference type="InterPro" id="IPR007730">
    <property type="entry name" value="SPOR-like_dom"/>
</dbReference>
<dbReference type="PANTHER" id="PTHR40446">
    <property type="entry name" value="N-ACETYLGLUCOSAMINE-1-PHOSPHODIESTER ALPHA-N-ACETYLGLUCOSAMINIDASE"/>
    <property type="match status" value="1"/>
</dbReference>
<dbReference type="InterPro" id="IPR036680">
    <property type="entry name" value="SPOR-like_sf"/>
</dbReference>
<keyword evidence="2" id="KW-0732">Signal</keyword>
<comment type="caution">
    <text evidence="5">The sequence shown here is derived from an EMBL/GenBank/DDBJ whole genome shotgun (WGS) entry which is preliminary data.</text>
</comment>
<sequence length="537" mass="55447">MKVRLFGAGVVLSLVASAGVLQAPAAAGARAEPAPELPLGPPGLSETRTTTTLQPGVTLTRIVRGADAPALPWTVEVAVPGGETSPDPDAPPTALKDRASADELAGELRRDGFDARAEEVVTPAVADFAGGALGWRVRVGSFAVRSAADAERTRLTGAGHAGSTLYTGWDGEAGDRGPWRVDVLTVDPRRFRGSLDASYGPDLERRERTSELAAAGGAFAAVNAGFFVLDPRAGAPGDPAGTGVYGGRVLSEPVAGRPALVTEADGGSRVVRTVWRGRLVGPDAALALDGVNRVPGLVRNCGGTADDTPTARPLHDVTCQDPDELVAFTDGFGPRTPEGEGTEAVLDARGRVLEVRAPRGGVLPEGGSTVQATGEQADRLARLARVGERLRVEASLRDAQGRELPLSPSTSVVNGGPELVRDGRPYVTPAADGMVQEGNPSFYYGWMHKRSPRTLAGTDDAGRTVLVTAEGRDTDALGLSIPESAAVARALGLRDAVNLDGGGSTTMVVHGDVLTDPSDAAGERPVGDALLIRPRRD</sequence>
<feature type="signal peptide" evidence="2">
    <location>
        <begin position="1"/>
        <end position="18"/>
    </location>
</feature>
<reference evidence="5 6" key="1">
    <citation type="submission" date="2023-05" db="EMBL/GenBank/DDBJ databases">
        <title>Draft genome sequence of Streptomyces sp. B-S-A6 isolated from a cave soil in Thailand.</title>
        <authorList>
            <person name="Chamroensaksri N."/>
            <person name="Muangham S."/>
        </authorList>
    </citation>
    <scope>NUCLEOTIDE SEQUENCE [LARGE SCALE GENOMIC DNA]</scope>
    <source>
        <strain evidence="5 6">B-S-A6</strain>
    </source>
</reference>
<evidence type="ECO:0000259" key="4">
    <source>
        <dbReference type="Pfam" id="PF09992"/>
    </source>
</evidence>
<gene>
    <name evidence="5" type="ORF">QIS96_14780</name>
</gene>
<evidence type="ECO:0000259" key="3">
    <source>
        <dbReference type="Pfam" id="PF05036"/>
    </source>
</evidence>
<dbReference type="Proteomes" id="UP001223978">
    <property type="component" value="Unassembled WGS sequence"/>
</dbReference>
<dbReference type="Pfam" id="PF05036">
    <property type="entry name" value="SPOR"/>
    <property type="match status" value="1"/>
</dbReference>
<organism evidence="5 6">
    <name type="scientific">Streptomyces cavernicola</name>
    <dbReference type="NCBI Taxonomy" id="3043613"/>
    <lineage>
        <taxon>Bacteria</taxon>
        <taxon>Bacillati</taxon>
        <taxon>Actinomycetota</taxon>
        <taxon>Actinomycetes</taxon>
        <taxon>Kitasatosporales</taxon>
        <taxon>Streptomycetaceae</taxon>
        <taxon>Streptomyces</taxon>
    </lineage>
</organism>
<evidence type="ECO:0000256" key="1">
    <source>
        <dbReference type="SAM" id="MobiDB-lite"/>
    </source>
</evidence>
<evidence type="ECO:0000256" key="2">
    <source>
        <dbReference type="SAM" id="SignalP"/>
    </source>
</evidence>
<dbReference type="Gene3D" id="3.30.70.1070">
    <property type="entry name" value="Sporulation related repeat"/>
    <property type="match status" value="1"/>
</dbReference>
<dbReference type="EMBL" id="JASCIQ010000013">
    <property type="protein sequence ID" value="MDI3405077.1"/>
    <property type="molecule type" value="Genomic_DNA"/>
</dbReference>
<keyword evidence="5" id="KW-0326">Glycosidase</keyword>
<protein>
    <submittedName>
        <fullName evidence="5">Phosphodiester glycosidase family protein</fullName>
    </submittedName>
</protein>
<dbReference type="InterPro" id="IPR018711">
    <property type="entry name" value="NAGPA"/>
</dbReference>
<dbReference type="PANTHER" id="PTHR40446:SF2">
    <property type="entry name" value="N-ACETYLGLUCOSAMINE-1-PHOSPHODIESTER ALPHA-N-ACETYLGLUCOSAMINIDASE"/>
    <property type="match status" value="1"/>
</dbReference>
<dbReference type="RefSeq" id="WP_282543015.1">
    <property type="nucleotide sequence ID" value="NZ_JASCIQ010000013.1"/>
</dbReference>
<dbReference type="SUPFAM" id="SSF110997">
    <property type="entry name" value="Sporulation related repeat"/>
    <property type="match status" value="1"/>
</dbReference>
<dbReference type="GO" id="GO:0016798">
    <property type="term" value="F:hydrolase activity, acting on glycosyl bonds"/>
    <property type="evidence" value="ECO:0007669"/>
    <property type="project" value="UniProtKB-KW"/>
</dbReference>
<feature type="region of interest" description="Disordered" evidence="1">
    <location>
        <begin position="29"/>
        <end position="50"/>
    </location>
</feature>
<proteinExistence type="predicted"/>
<evidence type="ECO:0000313" key="6">
    <source>
        <dbReference type="Proteomes" id="UP001223978"/>
    </source>
</evidence>
<feature type="domain" description="Phosphodiester glycosidase" evidence="4">
    <location>
        <begin position="344"/>
        <end position="532"/>
    </location>
</feature>
<keyword evidence="6" id="KW-1185">Reference proteome</keyword>
<keyword evidence="5" id="KW-0378">Hydrolase</keyword>
<evidence type="ECO:0000313" key="5">
    <source>
        <dbReference type="EMBL" id="MDI3405077.1"/>
    </source>
</evidence>
<name>A0ABT6SA66_9ACTN</name>
<feature type="chain" id="PRO_5047334591" evidence="2">
    <location>
        <begin position="19"/>
        <end position="537"/>
    </location>
</feature>